<gene>
    <name evidence="6" type="ORF">CRIB_631</name>
</gene>
<dbReference type="AlphaFoldDB" id="A0A1V1I1U7"/>
<dbReference type="KEGG" id="ril:CRIB_631"/>
<evidence type="ECO:0000256" key="2">
    <source>
        <dbReference type="ARBA" id="ARBA00023125"/>
    </source>
</evidence>
<name>A0A1V1I1U7_9FIRM</name>
<dbReference type="InterPro" id="IPR000281">
    <property type="entry name" value="HTH_RpiR"/>
</dbReference>
<evidence type="ECO:0000259" key="5">
    <source>
        <dbReference type="PROSITE" id="PS51464"/>
    </source>
</evidence>
<keyword evidence="2" id="KW-0238">DNA-binding</keyword>
<dbReference type="Pfam" id="PF01380">
    <property type="entry name" value="SIS"/>
    <property type="match status" value="1"/>
</dbReference>
<dbReference type="InterPro" id="IPR001347">
    <property type="entry name" value="SIS_dom"/>
</dbReference>
<dbReference type="GO" id="GO:0003700">
    <property type="term" value="F:DNA-binding transcription factor activity"/>
    <property type="evidence" value="ECO:0007669"/>
    <property type="project" value="InterPro"/>
</dbReference>
<reference evidence="6 7" key="1">
    <citation type="submission" date="2014-04" db="EMBL/GenBank/DDBJ databases">
        <authorList>
            <person name="Hornung B.V."/>
        </authorList>
    </citation>
    <scope>NUCLEOTIDE SEQUENCE [LARGE SCALE GENOMIC DNA]</scope>
    <source>
        <strain evidence="6 7">CRIB</strain>
    </source>
</reference>
<feature type="domain" description="HTH rpiR-type" evidence="4">
    <location>
        <begin position="1"/>
        <end position="75"/>
    </location>
</feature>
<dbReference type="PANTHER" id="PTHR30514:SF21">
    <property type="entry name" value="RPIR-FAMILY TRANSCRIPTIONAL REGULATOR"/>
    <property type="match status" value="1"/>
</dbReference>
<dbReference type="GO" id="GO:0003677">
    <property type="term" value="F:DNA binding"/>
    <property type="evidence" value="ECO:0007669"/>
    <property type="project" value="UniProtKB-KW"/>
</dbReference>
<keyword evidence="3" id="KW-0804">Transcription</keyword>
<dbReference type="GeneID" id="82204813"/>
<dbReference type="InterPro" id="IPR035472">
    <property type="entry name" value="RpiR-like_SIS"/>
</dbReference>
<feature type="domain" description="SIS" evidence="5">
    <location>
        <begin position="97"/>
        <end position="235"/>
    </location>
</feature>
<keyword evidence="1" id="KW-0805">Transcription regulation</keyword>
<dbReference type="GO" id="GO:1901135">
    <property type="term" value="P:carbohydrate derivative metabolic process"/>
    <property type="evidence" value="ECO:0007669"/>
    <property type="project" value="InterPro"/>
</dbReference>
<dbReference type="Proteomes" id="UP000245622">
    <property type="component" value="Chromosome 1"/>
</dbReference>
<dbReference type="InterPro" id="IPR046348">
    <property type="entry name" value="SIS_dom_sf"/>
</dbReference>
<dbReference type="InterPro" id="IPR036388">
    <property type="entry name" value="WH-like_DNA-bd_sf"/>
</dbReference>
<evidence type="ECO:0000313" key="7">
    <source>
        <dbReference type="Proteomes" id="UP000245622"/>
    </source>
</evidence>
<dbReference type="SUPFAM" id="SSF46689">
    <property type="entry name" value="Homeodomain-like"/>
    <property type="match status" value="1"/>
</dbReference>
<dbReference type="CDD" id="cd05013">
    <property type="entry name" value="SIS_RpiR"/>
    <property type="match status" value="1"/>
</dbReference>
<dbReference type="GO" id="GO:0097367">
    <property type="term" value="F:carbohydrate derivative binding"/>
    <property type="evidence" value="ECO:0007669"/>
    <property type="project" value="InterPro"/>
</dbReference>
<dbReference type="EMBL" id="LN555523">
    <property type="protein sequence ID" value="CED93384.1"/>
    <property type="molecule type" value="Genomic_DNA"/>
</dbReference>
<dbReference type="PANTHER" id="PTHR30514">
    <property type="entry name" value="GLUCOKINASE"/>
    <property type="match status" value="1"/>
</dbReference>
<evidence type="ECO:0000313" key="6">
    <source>
        <dbReference type="EMBL" id="CED93384.1"/>
    </source>
</evidence>
<proteinExistence type="predicted"/>
<dbReference type="RefSeq" id="WP_180703107.1">
    <property type="nucleotide sequence ID" value="NZ_CAJUCR010000001.1"/>
</dbReference>
<dbReference type="PROSITE" id="PS51071">
    <property type="entry name" value="HTH_RPIR"/>
    <property type="match status" value="1"/>
</dbReference>
<dbReference type="PROSITE" id="PS51464">
    <property type="entry name" value="SIS"/>
    <property type="match status" value="1"/>
</dbReference>
<dbReference type="Gene3D" id="1.10.10.10">
    <property type="entry name" value="Winged helix-like DNA-binding domain superfamily/Winged helix DNA-binding domain"/>
    <property type="match status" value="1"/>
</dbReference>
<dbReference type="InterPro" id="IPR047640">
    <property type="entry name" value="RpiR-like"/>
</dbReference>
<dbReference type="InterPro" id="IPR009057">
    <property type="entry name" value="Homeodomain-like_sf"/>
</dbReference>
<evidence type="ECO:0000256" key="3">
    <source>
        <dbReference type="ARBA" id="ARBA00023163"/>
    </source>
</evidence>
<organism evidence="6 7">
    <name type="scientific">Romboutsia ilealis</name>
    <dbReference type="NCBI Taxonomy" id="1115758"/>
    <lineage>
        <taxon>Bacteria</taxon>
        <taxon>Bacillati</taxon>
        <taxon>Bacillota</taxon>
        <taxon>Clostridia</taxon>
        <taxon>Peptostreptococcales</taxon>
        <taxon>Peptostreptococcaceae</taxon>
        <taxon>Romboutsia</taxon>
    </lineage>
</organism>
<dbReference type="SUPFAM" id="SSF53697">
    <property type="entry name" value="SIS domain"/>
    <property type="match status" value="1"/>
</dbReference>
<dbReference type="Pfam" id="PF01418">
    <property type="entry name" value="HTH_6"/>
    <property type="match status" value="1"/>
</dbReference>
<evidence type="ECO:0000259" key="4">
    <source>
        <dbReference type="PROSITE" id="PS51071"/>
    </source>
</evidence>
<sequence>MDFKYLCDKYQLNDTEASILKYLQENISDLKKIGIRKVAKDNYTSTTTVYKLCKKLNFEGYSDMIYHFTYSSQIDDIKTNVDIYTNTNKQIDNNLETFNNILKKYKNKLIMFVSTGISQTIANYMNERLSVNGYRSIANAHTQLLSKEYKDEVLVFAISRSGETKSLIDILEQARDNGIEVISFVGNSNSKITKLSTLPIIIQGQDDFAKLKNPPSTFFSELLLIFECFISNLLD</sequence>
<protein>
    <submittedName>
        <fullName evidence="6">Transcriptional regulator</fullName>
    </submittedName>
</protein>
<dbReference type="Gene3D" id="3.40.50.10490">
    <property type="entry name" value="Glucose-6-phosphate isomerase like protein, domain 1"/>
    <property type="match status" value="1"/>
</dbReference>
<keyword evidence="7" id="KW-1185">Reference proteome</keyword>
<accession>A0A1V1I1U7</accession>
<evidence type="ECO:0000256" key="1">
    <source>
        <dbReference type="ARBA" id="ARBA00023015"/>
    </source>
</evidence>